<dbReference type="AlphaFoldDB" id="T0R243"/>
<accession>T0R243</accession>
<dbReference type="OrthoDB" id="19240at2759"/>
<protein>
    <submittedName>
        <fullName evidence="1">Uncharacterized protein</fullName>
    </submittedName>
</protein>
<dbReference type="InParanoid" id="T0R243"/>
<evidence type="ECO:0000313" key="1">
    <source>
        <dbReference type="EMBL" id="EQC41006.1"/>
    </source>
</evidence>
<sequence>MSDCRHSPTVAAMNRFADTFRSMFKDIERTTTQRPVRTSDEPALQMAAVRRAKRRSHYSDVLSSTFPNTPTRGSDDAERAKHSQILEFLLQSFDATCDESHAHVLQALELCGRLSAVVGAGRVAKTQLEMAFMANVVALAYLGDEGLQASVITQLEAATAAHDWFRVPSSSPNAKYPKWVPMANAPSAPSFESSLMAFSMLAKLPSSDMKKGPPLSRDVDALLGKLVLDGEFYMLFLASVLNQSRSSVNETNDWKRVVPHHDRLVYIGLRLVHECAYETWAMVGPSPRTYFAFTMRGVKTAMLKGLMLLLNPKLTYLTLLALLEATNVHNERSVGHCLHQLEEWFTRLTEYKFDLMATVRDYDKDFSWLFAIKLLLLSDHMDILKKTLLFLYNVLPMLPDTLRTLVMRVLLHRHFELFLHWQRDVRRFYQHVLVYRLCPGAHRAFLFSMTDSLLAKVDGEHELSFFNYDALAPNMESLLDDERAKWTFFDVLILSLCLRERDRAHEANKEQRRAADLAAARVATLQKDLHNCSQSRVSASFARECMSANATTDVEEKLAAEVDRLRLLQASLPYLRVTPQDHEFESAVASSHVDRFFAPREGIEWKHLQQYARVALLEYTHVLQSYYAQCTRHPATGRFDVAFLPVAPELTF</sequence>
<dbReference type="EMBL" id="JH767135">
    <property type="protein sequence ID" value="EQC41006.1"/>
    <property type="molecule type" value="Genomic_DNA"/>
</dbReference>
<dbReference type="PANTHER" id="PTHR35397">
    <property type="entry name" value="C2 DOMAIN-CONTAINING PROTEIN-RELATED"/>
    <property type="match status" value="1"/>
</dbReference>
<dbReference type="VEuPathDB" id="FungiDB:SDRG_02066"/>
<dbReference type="RefSeq" id="XP_008605850.1">
    <property type="nucleotide sequence ID" value="XM_008607628.1"/>
</dbReference>
<dbReference type="PANTHER" id="PTHR35397:SF2">
    <property type="match status" value="1"/>
</dbReference>
<gene>
    <name evidence="1" type="ORF">SDRG_02066</name>
</gene>
<dbReference type="eggNOG" id="ENOG502RS8K">
    <property type="taxonomic scope" value="Eukaryota"/>
</dbReference>
<name>T0R243_SAPDV</name>
<dbReference type="InterPro" id="IPR013887">
    <property type="entry name" value="UPF0592"/>
</dbReference>
<dbReference type="Pfam" id="PF08578">
    <property type="entry name" value="DUF1765"/>
    <property type="match status" value="1"/>
</dbReference>
<proteinExistence type="predicted"/>
<dbReference type="Proteomes" id="UP000030762">
    <property type="component" value="Unassembled WGS sequence"/>
</dbReference>
<dbReference type="GeneID" id="19942793"/>
<organism evidence="1 2">
    <name type="scientific">Saprolegnia diclina (strain VS20)</name>
    <dbReference type="NCBI Taxonomy" id="1156394"/>
    <lineage>
        <taxon>Eukaryota</taxon>
        <taxon>Sar</taxon>
        <taxon>Stramenopiles</taxon>
        <taxon>Oomycota</taxon>
        <taxon>Saprolegniomycetes</taxon>
        <taxon>Saprolegniales</taxon>
        <taxon>Saprolegniaceae</taxon>
        <taxon>Saprolegnia</taxon>
    </lineage>
</organism>
<evidence type="ECO:0000313" key="2">
    <source>
        <dbReference type="Proteomes" id="UP000030762"/>
    </source>
</evidence>
<reference evidence="1 2" key="1">
    <citation type="submission" date="2012-04" db="EMBL/GenBank/DDBJ databases">
        <title>The Genome Sequence of Saprolegnia declina VS20.</title>
        <authorList>
            <consortium name="The Broad Institute Genome Sequencing Platform"/>
            <person name="Russ C."/>
            <person name="Nusbaum C."/>
            <person name="Tyler B."/>
            <person name="van West P."/>
            <person name="Dieguez-Uribeondo J."/>
            <person name="de Bruijn I."/>
            <person name="Tripathy S."/>
            <person name="Jiang R."/>
            <person name="Young S.K."/>
            <person name="Zeng Q."/>
            <person name="Gargeya S."/>
            <person name="Fitzgerald M."/>
            <person name="Haas B."/>
            <person name="Abouelleil A."/>
            <person name="Alvarado L."/>
            <person name="Arachchi H.M."/>
            <person name="Berlin A."/>
            <person name="Chapman S.B."/>
            <person name="Goldberg J."/>
            <person name="Griggs A."/>
            <person name="Gujja S."/>
            <person name="Hansen M."/>
            <person name="Howarth C."/>
            <person name="Imamovic A."/>
            <person name="Larimer J."/>
            <person name="McCowen C."/>
            <person name="Montmayeur A."/>
            <person name="Murphy C."/>
            <person name="Neiman D."/>
            <person name="Pearson M."/>
            <person name="Priest M."/>
            <person name="Roberts A."/>
            <person name="Saif S."/>
            <person name="Shea T."/>
            <person name="Sisk P."/>
            <person name="Sykes S."/>
            <person name="Wortman J."/>
            <person name="Nusbaum C."/>
            <person name="Birren B."/>
        </authorList>
    </citation>
    <scope>NUCLEOTIDE SEQUENCE [LARGE SCALE GENOMIC DNA]</scope>
    <source>
        <strain evidence="1 2">VS20</strain>
    </source>
</reference>
<keyword evidence="2" id="KW-1185">Reference proteome</keyword>
<dbReference type="OMA" id="HECAYET"/>